<organism evidence="1 2">
    <name type="scientific">Lomentospora prolificans</name>
    <dbReference type="NCBI Taxonomy" id="41688"/>
    <lineage>
        <taxon>Eukaryota</taxon>
        <taxon>Fungi</taxon>
        <taxon>Dikarya</taxon>
        <taxon>Ascomycota</taxon>
        <taxon>Pezizomycotina</taxon>
        <taxon>Sordariomycetes</taxon>
        <taxon>Hypocreomycetidae</taxon>
        <taxon>Microascales</taxon>
        <taxon>Microascaceae</taxon>
        <taxon>Lomentospora</taxon>
    </lineage>
</organism>
<dbReference type="InParanoid" id="A0A2N3NB14"/>
<accession>A0A2N3NB14</accession>
<evidence type="ECO:0000313" key="2">
    <source>
        <dbReference type="Proteomes" id="UP000233524"/>
    </source>
</evidence>
<gene>
    <name evidence="1" type="ORF">jhhlp_004189</name>
</gene>
<evidence type="ECO:0000313" key="1">
    <source>
        <dbReference type="EMBL" id="PKS09572.1"/>
    </source>
</evidence>
<comment type="caution">
    <text evidence="1">The sequence shown here is derived from an EMBL/GenBank/DDBJ whole genome shotgun (WGS) entry which is preliminary data.</text>
</comment>
<sequence>MFRQAYDYVINQIGAMNPLGPATQQERPFEPSPVDVLVLRVMIQKARALPLEIVNSILEFAEYWPCSHSSVDYRNPVTGHESRLFRHDSNTMVLRTPPIGFRNPLTDRYSTDGTLPPGHIGRGCKQELFEQHLGKAMPPLRNPVRKIVFTIKSRDQGWGGGPSSGSYHGSYTWFEAGLEKFDDDAKCPNKKDNEPCSHQPIDKPDHFLPYCKLRSVQPPPREGENGLTHGHNLTPHPKYMIQCNKVAERSPITYSVTWTWLDDVLPDSPEAEDLALFGRGSATGDGEFVRNLEVGDVITVWAKSRFPGWVNNVYSVKVSVYWAM</sequence>
<dbReference type="OrthoDB" id="66095at2759"/>
<dbReference type="STRING" id="41688.A0A2N3NB14"/>
<dbReference type="Proteomes" id="UP000233524">
    <property type="component" value="Unassembled WGS sequence"/>
</dbReference>
<proteinExistence type="predicted"/>
<reference evidence="1 2" key="1">
    <citation type="journal article" date="2017" name="G3 (Bethesda)">
        <title>First Draft Genome Sequence of the Pathogenic Fungus Lomentospora prolificans (Formerly Scedosporium prolificans).</title>
        <authorList>
            <person name="Luo R."/>
            <person name="Zimin A."/>
            <person name="Workman R."/>
            <person name="Fan Y."/>
            <person name="Pertea G."/>
            <person name="Grossman N."/>
            <person name="Wear M.P."/>
            <person name="Jia B."/>
            <person name="Miller H."/>
            <person name="Casadevall A."/>
            <person name="Timp W."/>
            <person name="Zhang S.X."/>
            <person name="Salzberg S.L."/>
        </authorList>
    </citation>
    <scope>NUCLEOTIDE SEQUENCE [LARGE SCALE GENOMIC DNA]</scope>
    <source>
        <strain evidence="1 2">JHH-5317</strain>
    </source>
</reference>
<dbReference type="AlphaFoldDB" id="A0A2N3NB14"/>
<keyword evidence="2" id="KW-1185">Reference proteome</keyword>
<dbReference type="VEuPathDB" id="FungiDB:jhhlp_004189"/>
<dbReference type="EMBL" id="NLAX01000010">
    <property type="protein sequence ID" value="PKS09572.1"/>
    <property type="molecule type" value="Genomic_DNA"/>
</dbReference>
<protein>
    <submittedName>
        <fullName evidence="1">Uncharacterized protein</fullName>
    </submittedName>
</protein>
<name>A0A2N3NB14_9PEZI</name>